<evidence type="ECO:0000256" key="4">
    <source>
        <dbReference type="ARBA" id="ARBA00022801"/>
    </source>
</evidence>
<dbReference type="GO" id="GO:0016485">
    <property type="term" value="P:protein processing"/>
    <property type="evidence" value="ECO:0007669"/>
    <property type="project" value="TreeGrafter"/>
</dbReference>
<dbReference type="InterPro" id="IPR000671">
    <property type="entry name" value="Peptidase_A31"/>
</dbReference>
<sequence>MDSFSIEDFNEEFLEKIRSFLHGVNTLAILGVGNEDNGDDAVGLKVINILKEKTLPDWVKLYYCERVPEHFIGKLEKLKPNRIIVIDAADMKDSPGVIAIFPKEIISKEYNFSTHTLSLTMLEEFLSYTIHDLDILYVGIQPKYTVFESPLSEECLQSAIELSELIFFIINESEKNSY</sequence>
<evidence type="ECO:0000256" key="2">
    <source>
        <dbReference type="ARBA" id="ARBA00022670"/>
    </source>
</evidence>
<evidence type="ECO:0000256" key="3">
    <source>
        <dbReference type="ARBA" id="ARBA00022750"/>
    </source>
</evidence>
<dbReference type="PRINTS" id="PR00446">
    <property type="entry name" value="HYDRGNUPTAKE"/>
</dbReference>
<dbReference type="InterPro" id="IPR023430">
    <property type="entry name" value="Pept_HybD-like_dom_sf"/>
</dbReference>
<dbReference type="PANTHER" id="PTHR30302:SF1">
    <property type="entry name" value="HYDROGENASE 2 MATURATION PROTEASE"/>
    <property type="match status" value="1"/>
</dbReference>
<dbReference type="SUPFAM" id="SSF53163">
    <property type="entry name" value="HybD-like"/>
    <property type="match status" value="1"/>
</dbReference>
<proteinExistence type="inferred from homology"/>
<name>A0A9Y1BJH4_9ARCH</name>
<accession>A0A9Y1BJH4</accession>
<keyword evidence="4" id="KW-0378">Hydrolase</keyword>
<dbReference type="NCBIfam" id="TIGR00072">
    <property type="entry name" value="hydrog_prot"/>
    <property type="match status" value="1"/>
</dbReference>
<dbReference type="Pfam" id="PF01750">
    <property type="entry name" value="HycI"/>
    <property type="match status" value="1"/>
</dbReference>
<protein>
    <submittedName>
        <fullName evidence="5">Hydrogenase maturation protease</fullName>
    </submittedName>
</protein>
<gene>
    <name evidence="5" type="ORF">K9W45_10015</name>
</gene>
<dbReference type="GO" id="GO:0004190">
    <property type="term" value="F:aspartic-type endopeptidase activity"/>
    <property type="evidence" value="ECO:0007669"/>
    <property type="project" value="UniProtKB-KW"/>
</dbReference>
<keyword evidence="2 5" id="KW-0645">Protease</keyword>
<dbReference type="EMBL" id="CP084166">
    <property type="protein sequence ID" value="UJG40164.1"/>
    <property type="molecule type" value="Genomic_DNA"/>
</dbReference>
<dbReference type="PANTHER" id="PTHR30302">
    <property type="entry name" value="HYDROGENASE 1 MATURATION PROTEASE"/>
    <property type="match status" value="1"/>
</dbReference>
<dbReference type="Proteomes" id="UP001201020">
    <property type="component" value="Chromosome"/>
</dbReference>
<organism evidence="5">
    <name type="scientific">Candidatus Heimdallarchaeum aukensis</name>
    <dbReference type="NCBI Taxonomy" id="2876573"/>
    <lineage>
        <taxon>Archaea</taxon>
        <taxon>Promethearchaeati</taxon>
        <taxon>Candidatus Heimdallarchaeota</taxon>
        <taxon>Candidatus Heimdallarchaeia (ex Rinke et al. 2021) (nom. nud.)</taxon>
        <taxon>Candidatus Heimdallarchaeales</taxon>
        <taxon>Candidatus Heimdallarchaeaceae</taxon>
        <taxon>Candidatus Heimdallarchaeum</taxon>
    </lineage>
</organism>
<reference evidence="5" key="1">
    <citation type="journal article" date="2022" name="Nat. Microbiol.">
        <title>Unique mobile elements and scalable gene flow at the prokaryote-eukaryote boundary revealed by circularized Asgard archaea genomes.</title>
        <authorList>
            <person name="Wu F."/>
            <person name="Speth D.R."/>
            <person name="Philosof A."/>
            <person name="Cremiere A."/>
            <person name="Narayanan A."/>
            <person name="Barco R.A."/>
            <person name="Connon S.A."/>
            <person name="Amend J.P."/>
            <person name="Antoshechkin I.A."/>
            <person name="Orphan V.J."/>
        </authorList>
    </citation>
    <scope>NUCLEOTIDE SEQUENCE</scope>
    <source>
        <strain evidence="5">PM71</strain>
    </source>
</reference>
<keyword evidence="3" id="KW-0064">Aspartyl protease</keyword>
<comment type="similarity">
    <text evidence="1">Belongs to the peptidase A31 family.</text>
</comment>
<dbReference type="Gene3D" id="3.40.50.1450">
    <property type="entry name" value="HybD-like"/>
    <property type="match status" value="1"/>
</dbReference>
<evidence type="ECO:0000313" key="5">
    <source>
        <dbReference type="EMBL" id="UJG40164.1"/>
    </source>
</evidence>
<evidence type="ECO:0000256" key="1">
    <source>
        <dbReference type="ARBA" id="ARBA00006814"/>
    </source>
</evidence>
<dbReference type="AlphaFoldDB" id="A0A9Y1BJH4"/>
<dbReference type="GO" id="GO:0008047">
    <property type="term" value="F:enzyme activator activity"/>
    <property type="evidence" value="ECO:0007669"/>
    <property type="project" value="InterPro"/>
</dbReference>